<evidence type="ECO:0000313" key="12">
    <source>
        <dbReference type="Proteomes" id="UP000182258"/>
    </source>
</evidence>
<keyword evidence="11" id="KW-1185">Reference proteome</keyword>
<dbReference type="PANTHER" id="PTHR43297">
    <property type="entry name" value="OLIGOPEPTIDE TRANSPORT ATP-BINDING PROTEIN APPD"/>
    <property type="match status" value="1"/>
</dbReference>
<dbReference type="GO" id="GO:0005886">
    <property type="term" value="C:plasma membrane"/>
    <property type="evidence" value="ECO:0007669"/>
    <property type="project" value="UniProtKB-SubCell"/>
</dbReference>
<comment type="similarity">
    <text evidence="2">Belongs to the ABC transporter superfamily.</text>
</comment>
<accession>A0A0F5PSM2</accession>
<evidence type="ECO:0000256" key="7">
    <source>
        <dbReference type="ARBA" id="ARBA00023136"/>
    </source>
</evidence>
<dbReference type="InterPro" id="IPR003439">
    <property type="entry name" value="ABC_transporter-like_ATP-bd"/>
</dbReference>
<dbReference type="GO" id="GO:0005524">
    <property type="term" value="F:ATP binding"/>
    <property type="evidence" value="ECO:0007669"/>
    <property type="project" value="UniProtKB-KW"/>
</dbReference>
<evidence type="ECO:0000256" key="5">
    <source>
        <dbReference type="ARBA" id="ARBA00022741"/>
    </source>
</evidence>
<dbReference type="GO" id="GO:0016887">
    <property type="term" value="F:ATP hydrolysis activity"/>
    <property type="evidence" value="ECO:0007669"/>
    <property type="project" value="InterPro"/>
</dbReference>
<evidence type="ECO:0000313" key="9">
    <source>
        <dbReference type="EMBL" id="KKC31406.1"/>
    </source>
</evidence>
<keyword evidence="7" id="KW-0472">Membrane</keyword>
<sequence>MANGAPPPSFPSRKGEGGAEPLLSVKNLRVSFPTHRGRVEVVKGISFSVGKERLGIVGESGSGKSMTGRSILKLIRKPGLVTADRMEFDGIDLLSQSEKQMRSIRGARISMVMQDPKFSLNPVMTVGEQIGEALVTHTRLPRREVNERIWAMLDSVRIDDPKRVAGLYPHEVSGGMGQRVMIAMMLIPEPELLIADEPTSALDVSVQAQVLDIIDDLVTTKGMGLILISHDLGLVSRYCDRILVMNSGVVVEECAAGELENASHPYTRGLLAAMPTINEQRDELPVLDRTQWAGT</sequence>
<dbReference type="SMART" id="SM00382">
    <property type="entry name" value="AAA"/>
    <property type="match status" value="1"/>
</dbReference>
<dbReference type="OrthoDB" id="9815712at2"/>
<dbReference type="Gene3D" id="3.40.50.300">
    <property type="entry name" value="P-loop containing nucleotide triphosphate hydrolases"/>
    <property type="match status" value="1"/>
</dbReference>
<dbReference type="PROSITE" id="PS50893">
    <property type="entry name" value="ABC_TRANSPORTER_2"/>
    <property type="match status" value="1"/>
</dbReference>
<feature type="domain" description="ABC transporter" evidence="8">
    <location>
        <begin position="23"/>
        <end position="272"/>
    </location>
</feature>
<dbReference type="Pfam" id="PF00005">
    <property type="entry name" value="ABC_tran"/>
    <property type="match status" value="1"/>
</dbReference>
<gene>
    <name evidence="10" type="ORF">SAMN04488059_11521</name>
    <name evidence="9" type="ORF">WH91_19370</name>
</gene>
<keyword evidence="4" id="KW-1003">Cell membrane</keyword>
<evidence type="ECO:0000313" key="11">
    <source>
        <dbReference type="Proteomes" id="UP000033519"/>
    </source>
</evidence>
<dbReference type="PATRIC" id="fig|728005.3.peg.2164"/>
<dbReference type="Proteomes" id="UP000033519">
    <property type="component" value="Unassembled WGS sequence"/>
</dbReference>
<evidence type="ECO:0000313" key="10">
    <source>
        <dbReference type="EMBL" id="SFC93790.1"/>
    </source>
</evidence>
<evidence type="ECO:0000259" key="8">
    <source>
        <dbReference type="PROSITE" id="PS50893"/>
    </source>
</evidence>
<reference evidence="9 11" key="1">
    <citation type="submission" date="2015-03" db="EMBL/GenBank/DDBJ databases">
        <authorList>
            <person name="Lepp D."/>
            <person name="Hassan Y.I."/>
            <person name="Li X.-Z."/>
            <person name="Zhou T."/>
        </authorList>
    </citation>
    <scope>NUCLEOTIDE SEQUENCE [LARGE SCALE GENOMIC DNA]</scope>
    <source>
        <strain evidence="9 11">Cr7-05</strain>
    </source>
</reference>
<dbReference type="PANTHER" id="PTHR43297:SF2">
    <property type="entry name" value="DIPEPTIDE TRANSPORT ATP-BINDING PROTEIN DPPD"/>
    <property type="match status" value="1"/>
</dbReference>
<dbReference type="Proteomes" id="UP000182258">
    <property type="component" value="Unassembled WGS sequence"/>
</dbReference>
<dbReference type="InterPro" id="IPR003593">
    <property type="entry name" value="AAA+_ATPase"/>
</dbReference>
<keyword evidence="5" id="KW-0547">Nucleotide-binding</keyword>
<keyword evidence="3" id="KW-0813">Transport</keyword>
<dbReference type="AlphaFoldDB" id="A0A0F5PSM2"/>
<dbReference type="STRING" id="728005.SAMN04488059_11521"/>
<dbReference type="InterPro" id="IPR027417">
    <property type="entry name" value="P-loop_NTPase"/>
</dbReference>
<dbReference type="EMBL" id="FOMB01000015">
    <property type="protein sequence ID" value="SFC93790.1"/>
    <property type="molecule type" value="Genomic_DNA"/>
</dbReference>
<dbReference type="SUPFAM" id="SSF52540">
    <property type="entry name" value="P-loop containing nucleoside triphosphate hydrolases"/>
    <property type="match status" value="1"/>
</dbReference>
<name>A0A0F5PSM2_9HYPH</name>
<evidence type="ECO:0000256" key="1">
    <source>
        <dbReference type="ARBA" id="ARBA00004417"/>
    </source>
</evidence>
<dbReference type="EMBL" id="LAPV01000170">
    <property type="protein sequence ID" value="KKC31406.1"/>
    <property type="molecule type" value="Genomic_DNA"/>
</dbReference>
<comment type="subcellular location">
    <subcellularLocation>
        <location evidence="1">Cell inner membrane</location>
        <topology evidence="1">Peripheral membrane protein</topology>
    </subcellularLocation>
</comment>
<dbReference type="GO" id="GO:0055085">
    <property type="term" value="P:transmembrane transport"/>
    <property type="evidence" value="ECO:0007669"/>
    <property type="project" value="UniProtKB-ARBA"/>
</dbReference>
<organism evidence="10 12">
    <name type="scientific">Devosia psychrophila</name>
    <dbReference type="NCBI Taxonomy" id="728005"/>
    <lineage>
        <taxon>Bacteria</taxon>
        <taxon>Pseudomonadati</taxon>
        <taxon>Pseudomonadota</taxon>
        <taxon>Alphaproteobacteria</taxon>
        <taxon>Hyphomicrobiales</taxon>
        <taxon>Devosiaceae</taxon>
        <taxon>Devosia</taxon>
    </lineage>
</organism>
<evidence type="ECO:0000256" key="3">
    <source>
        <dbReference type="ARBA" id="ARBA00022448"/>
    </source>
</evidence>
<dbReference type="FunFam" id="3.40.50.300:FF:000016">
    <property type="entry name" value="Oligopeptide ABC transporter ATP-binding component"/>
    <property type="match status" value="1"/>
</dbReference>
<proteinExistence type="inferred from homology"/>
<evidence type="ECO:0000256" key="6">
    <source>
        <dbReference type="ARBA" id="ARBA00022840"/>
    </source>
</evidence>
<dbReference type="InterPro" id="IPR050388">
    <property type="entry name" value="ABC_Ni/Peptide_Import"/>
</dbReference>
<dbReference type="RefSeq" id="WP_046172641.1">
    <property type="nucleotide sequence ID" value="NZ_FOMB01000015.1"/>
</dbReference>
<evidence type="ECO:0000256" key="2">
    <source>
        <dbReference type="ARBA" id="ARBA00005417"/>
    </source>
</evidence>
<keyword evidence="6 10" id="KW-0067">ATP-binding</keyword>
<dbReference type="CDD" id="cd03257">
    <property type="entry name" value="ABC_NikE_OppD_transporters"/>
    <property type="match status" value="1"/>
</dbReference>
<reference evidence="10 12" key="2">
    <citation type="submission" date="2016-10" db="EMBL/GenBank/DDBJ databases">
        <authorList>
            <person name="de Groot N.N."/>
        </authorList>
    </citation>
    <scope>NUCLEOTIDE SEQUENCE [LARGE SCALE GENOMIC DNA]</scope>
    <source>
        <strain evidence="10 12">CGMCC 1.10210</strain>
    </source>
</reference>
<evidence type="ECO:0000256" key="4">
    <source>
        <dbReference type="ARBA" id="ARBA00022475"/>
    </source>
</evidence>
<protein>
    <submittedName>
        <fullName evidence="9">Peptide ABC transporter ATP-binding protein</fullName>
    </submittedName>
    <submittedName>
        <fullName evidence="10">Peptide/nickel transport system ATP-binding protein</fullName>
    </submittedName>
</protein>